<name>A0A0W0YM99_9GAMM</name>
<dbReference type="Proteomes" id="UP000054621">
    <property type="component" value="Unassembled WGS sequence"/>
</dbReference>
<comment type="caution">
    <text evidence="2">The sequence shown here is derived from an EMBL/GenBank/DDBJ whole genome shotgun (WGS) entry which is preliminary data.</text>
</comment>
<evidence type="ECO:0000259" key="1">
    <source>
        <dbReference type="Pfam" id="PF13166"/>
    </source>
</evidence>
<dbReference type="AlphaFoldDB" id="A0A0W0YM99"/>
<evidence type="ECO:0000313" key="3">
    <source>
        <dbReference type="Proteomes" id="UP000054621"/>
    </source>
</evidence>
<dbReference type="SUPFAM" id="SSF52540">
    <property type="entry name" value="P-loop containing nucleoside triphosphate hydrolases"/>
    <property type="match status" value="1"/>
</dbReference>
<protein>
    <recommendedName>
        <fullName evidence="1">Protein CR006 P-loop domain-containing protein</fullName>
    </recommendedName>
</protein>
<dbReference type="eggNOG" id="COG1131">
    <property type="taxonomic scope" value="Bacteria"/>
</dbReference>
<dbReference type="EMBL" id="LNYV01000015">
    <property type="protein sequence ID" value="KTD57959.1"/>
    <property type="molecule type" value="Genomic_DNA"/>
</dbReference>
<reference evidence="2 3" key="1">
    <citation type="submission" date="2015-11" db="EMBL/GenBank/DDBJ databases">
        <title>Genomic analysis of 38 Legionella species identifies large and diverse effector repertoires.</title>
        <authorList>
            <person name="Burstein D."/>
            <person name="Amaro F."/>
            <person name="Zusman T."/>
            <person name="Lifshitz Z."/>
            <person name="Cohen O."/>
            <person name="Gilbert J.A."/>
            <person name="Pupko T."/>
            <person name="Shuman H.A."/>
            <person name="Segal G."/>
        </authorList>
    </citation>
    <scope>NUCLEOTIDE SEQUENCE [LARGE SCALE GENOMIC DNA]</scope>
    <source>
        <strain evidence="2 3">Mt.St.Helens-4</strain>
    </source>
</reference>
<organism evidence="2 3">
    <name type="scientific">Legionella sainthelensi</name>
    <dbReference type="NCBI Taxonomy" id="28087"/>
    <lineage>
        <taxon>Bacteria</taxon>
        <taxon>Pseudomonadati</taxon>
        <taxon>Pseudomonadota</taxon>
        <taxon>Gammaproteobacteria</taxon>
        <taxon>Legionellales</taxon>
        <taxon>Legionellaceae</taxon>
        <taxon>Legionella</taxon>
    </lineage>
</organism>
<gene>
    <name evidence="2" type="ORF">Lsai_1481</name>
</gene>
<dbReference type="InterPro" id="IPR027417">
    <property type="entry name" value="P-loop_NTPase"/>
</dbReference>
<sequence>MSKSLTEIAQQLKDANKKVQLIYAFNGSGKTRLSRAFKELIAPKNDSDEGSDEIDQPELSRNKILYYNAFTEDLFYWDNDLESDTEPKLKIQPNSFTDWILKEQGQDQNIIANFQRYTNDKLTPRFNEEYKTKDKDEKEVTVKAFSEVTFSLERGNKEHLGNLKISKGEESSFIWSIFYTLIDLIIEALSEVDPDYPEPTPFDELEYVFVDDPASSLDENHLIELAVDLAELIRRNQSEVKFIITTHNPLFYNVLHNELREDDKKTGYKAKNFKKYRLVKNEDGLSKLEEQPDDSSFSYHLHLKSELEKAINNNKLSKYHFNYLRNILEKTTIFLGFKRWGELLPQSNTGEANLYETRMMNLRSHSKYAGEEVKELNDQEKIVLTRLIKHLDKIYKPDLKDGTEG</sequence>
<dbReference type="OrthoDB" id="9795565at2"/>
<dbReference type="PATRIC" id="fig|28087.4.peg.1587"/>
<feature type="domain" description="Protein CR006 P-loop" evidence="1">
    <location>
        <begin position="208"/>
        <end position="368"/>
    </location>
</feature>
<dbReference type="Gene3D" id="3.40.50.300">
    <property type="entry name" value="P-loop containing nucleotide triphosphate hydrolases"/>
    <property type="match status" value="1"/>
</dbReference>
<dbReference type="InterPro" id="IPR026866">
    <property type="entry name" value="CR006_AAA"/>
</dbReference>
<evidence type="ECO:0000313" key="2">
    <source>
        <dbReference type="EMBL" id="KTD57959.1"/>
    </source>
</evidence>
<accession>A0A0W0YM99</accession>
<proteinExistence type="predicted"/>
<dbReference type="STRING" id="28087.Lsai_1481"/>
<dbReference type="RefSeq" id="WP_027270837.1">
    <property type="nucleotide sequence ID" value="NZ_CAAAJE010000010.1"/>
</dbReference>
<dbReference type="Pfam" id="PF13166">
    <property type="entry name" value="AAA_13"/>
    <property type="match status" value="1"/>
</dbReference>